<evidence type="ECO:0000256" key="7">
    <source>
        <dbReference type="ARBA" id="ARBA00022989"/>
    </source>
</evidence>
<dbReference type="SUPFAM" id="SSF56519">
    <property type="entry name" value="Penicillin binding protein dimerisation domain"/>
    <property type="match status" value="1"/>
</dbReference>
<feature type="domain" description="Penicillin-binding protein dimerisation" evidence="12">
    <location>
        <begin position="146"/>
        <end position="217"/>
    </location>
</feature>
<dbReference type="InterPro" id="IPR012338">
    <property type="entry name" value="Beta-lactam/transpept-like"/>
</dbReference>
<feature type="domain" description="Penicillin-binding protein transpeptidase" evidence="11">
    <location>
        <begin position="259"/>
        <end position="572"/>
    </location>
</feature>
<evidence type="ECO:0000259" key="12">
    <source>
        <dbReference type="Pfam" id="PF03717"/>
    </source>
</evidence>
<name>A0A1F5FYB2_9BACT</name>
<dbReference type="PANTHER" id="PTHR30627">
    <property type="entry name" value="PEPTIDOGLYCAN D,D-TRANSPEPTIDASE"/>
    <property type="match status" value="1"/>
</dbReference>
<reference evidence="13 14" key="1">
    <citation type="journal article" date="2016" name="Nat. Commun.">
        <title>Thousands of microbial genomes shed light on interconnected biogeochemical processes in an aquifer system.</title>
        <authorList>
            <person name="Anantharaman K."/>
            <person name="Brown C.T."/>
            <person name="Hug L.A."/>
            <person name="Sharon I."/>
            <person name="Castelle C.J."/>
            <person name="Probst A.J."/>
            <person name="Thomas B.C."/>
            <person name="Singh A."/>
            <person name="Wilkins M.J."/>
            <person name="Karaoz U."/>
            <person name="Brodie E.L."/>
            <person name="Williams K.H."/>
            <person name="Hubbard S.S."/>
            <person name="Banfield J.F."/>
        </authorList>
    </citation>
    <scope>NUCLEOTIDE SEQUENCE [LARGE SCALE GENOMIC DNA]</scope>
</reference>
<dbReference type="PANTHER" id="PTHR30627:SF2">
    <property type="entry name" value="PEPTIDOGLYCAN D,D-TRANSPEPTIDASE MRDA"/>
    <property type="match status" value="1"/>
</dbReference>
<evidence type="ECO:0000313" key="13">
    <source>
        <dbReference type="EMBL" id="OGD84544.1"/>
    </source>
</evidence>
<keyword evidence="4 10" id="KW-0812">Transmembrane</keyword>
<evidence type="ECO:0000256" key="6">
    <source>
        <dbReference type="ARBA" id="ARBA00022984"/>
    </source>
</evidence>
<dbReference type="Gene3D" id="3.40.710.10">
    <property type="entry name" value="DD-peptidase/beta-lactamase superfamily"/>
    <property type="match status" value="1"/>
</dbReference>
<organism evidence="13 14">
    <name type="scientific">Candidatus Curtissbacteria bacterium RIFCSPHIGHO2_01_FULL_41_13</name>
    <dbReference type="NCBI Taxonomy" id="1797745"/>
    <lineage>
        <taxon>Bacteria</taxon>
        <taxon>Candidatus Curtissiibacteriota</taxon>
    </lineage>
</organism>
<dbReference type="InterPro" id="IPR050515">
    <property type="entry name" value="Beta-lactam/transpept"/>
</dbReference>
<dbReference type="Gene3D" id="3.90.1310.10">
    <property type="entry name" value="Penicillin-binding protein 2a (Domain 2)"/>
    <property type="match status" value="1"/>
</dbReference>
<keyword evidence="9" id="KW-0961">Cell wall biogenesis/degradation</keyword>
<dbReference type="GO" id="GO:0071972">
    <property type="term" value="F:peptidoglycan L,D-transpeptidase activity"/>
    <property type="evidence" value="ECO:0007669"/>
    <property type="project" value="TreeGrafter"/>
</dbReference>
<accession>A0A1F5FYB2</accession>
<evidence type="ECO:0000256" key="8">
    <source>
        <dbReference type="ARBA" id="ARBA00023136"/>
    </source>
</evidence>
<proteinExistence type="predicted"/>
<dbReference type="GO" id="GO:0008658">
    <property type="term" value="F:penicillin binding"/>
    <property type="evidence" value="ECO:0007669"/>
    <property type="project" value="InterPro"/>
</dbReference>
<comment type="caution">
    <text evidence="13">The sequence shown here is derived from an EMBL/GenBank/DDBJ whole genome shotgun (WGS) entry which is preliminary data.</text>
</comment>
<evidence type="ECO:0000256" key="10">
    <source>
        <dbReference type="SAM" id="Phobius"/>
    </source>
</evidence>
<dbReference type="Pfam" id="PF03717">
    <property type="entry name" value="PBP_dimer"/>
    <property type="match status" value="1"/>
</dbReference>
<keyword evidence="6" id="KW-0573">Peptidoglycan synthesis</keyword>
<keyword evidence="3" id="KW-1003">Cell membrane</keyword>
<evidence type="ECO:0000256" key="9">
    <source>
        <dbReference type="ARBA" id="ARBA00023316"/>
    </source>
</evidence>
<keyword evidence="5" id="KW-0133">Cell shape</keyword>
<evidence type="ECO:0000256" key="3">
    <source>
        <dbReference type="ARBA" id="ARBA00022475"/>
    </source>
</evidence>
<protein>
    <recommendedName>
        <fullName evidence="15">Penicillin-binding protein 2</fullName>
    </recommendedName>
</protein>
<dbReference type="InterPro" id="IPR001460">
    <property type="entry name" value="PCN-bd_Tpept"/>
</dbReference>
<evidence type="ECO:0008006" key="15">
    <source>
        <dbReference type="Google" id="ProtNLM"/>
    </source>
</evidence>
<comment type="subcellular location">
    <subcellularLocation>
        <location evidence="2">Cell membrane</location>
    </subcellularLocation>
    <subcellularLocation>
        <location evidence="1">Membrane</location>
        <topology evidence="1">Single-pass membrane protein</topology>
    </subcellularLocation>
</comment>
<evidence type="ECO:0000256" key="4">
    <source>
        <dbReference type="ARBA" id="ARBA00022692"/>
    </source>
</evidence>
<dbReference type="InterPro" id="IPR005311">
    <property type="entry name" value="PBP_dimer"/>
</dbReference>
<feature type="transmembrane region" description="Helical" evidence="10">
    <location>
        <begin position="46"/>
        <end position="66"/>
    </location>
</feature>
<evidence type="ECO:0000259" key="11">
    <source>
        <dbReference type="Pfam" id="PF00905"/>
    </source>
</evidence>
<dbReference type="InterPro" id="IPR036138">
    <property type="entry name" value="PBP_dimer_sf"/>
</dbReference>
<dbReference type="Proteomes" id="UP000177069">
    <property type="component" value="Unassembled WGS sequence"/>
</dbReference>
<evidence type="ECO:0000313" key="14">
    <source>
        <dbReference type="Proteomes" id="UP000177069"/>
    </source>
</evidence>
<evidence type="ECO:0000256" key="1">
    <source>
        <dbReference type="ARBA" id="ARBA00004167"/>
    </source>
</evidence>
<dbReference type="SUPFAM" id="SSF56601">
    <property type="entry name" value="beta-lactamase/transpeptidase-like"/>
    <property type="match status" value="1"/>
</dbReference>
<gene>
    <name evidence="13" type="ORF">A2696_01925</name>
</gene>
<dbReference type="Pfam" id="PF00905">
    <property type="entry name" value="Transpeptidase"/>
    <property type="match status" value="1"/>
</dbReference>
<sequence>MRKRKLNLSTAYDWIHTENIDRKRFSKPWTDKSSSLDNDLLKSSQFYVFYLAAFLITLLFLARLFMLTVVEGQKNRTLAENNRIRLVEVEAPRGKILDRNGNILADSEKVYFLEKDGKLQQIISDQAKELQKLGLANENFSGELGKISVEIARRYPLSVDAAHVLGYTSVVQGDEVKKGQSKVQAVGRLGLEQNYNDFLTGKPGGKLIEVDARERKVSILGERAAVGGRNIYSTIDLPLQKIAYELLAQHTQSVGTKKGAVVAQNPQTGEILALASSPSFDPEDIGKSVSDLEKPFFNRATQGSYPPGSIFKIVTALAGLDSGLIDENTQIEDVGEFELGSSKFSNWFFNQYGKRDGVLKIQKAIARSNDIFFYRVAEKVGLETLRRMAIKLGFGQKTGIDLPAEAVGLVPDEVWKKSAYGQDWFLGDTMHMGIGQGFLLATPIQINMATSYMASGKLMKPYLVSKIDGESGSAVNLGSKVLGQDLVSRANFDLVRSGMRDACRVGGTGAPFFNAPYEVGCKTGTAEKTLGNPHAWFTVFAPFDKPTIAVTILIEDGGEGSVVAAPVAREIINWWIINRNK</sequence>
<dbReference type="GO" id="GO:0071555">
    <property type="term" value="P:cell wall organization"/>
    <property type="evidence" value="ECO:0007669"/>
    <property type="project" value="UniProtKB-KW"/>
</dbReference>
<keyword evidence="8 10" id="KW-0472">Membrane</keyword>
<dbReference type="GO" id="GO:0008360">
    <property type="term" value="P:regulation of cell shape"/>
    <property type="evidence" value="ECO:0007669"/>
    <property type="project" value="UniProtKB-KW"/>
</dbReference>
<evidence type="ECO:0000256" key="5">
    <source>
        <dbReference type="ARBA" id="ARBA00022960"/>
    </source>
</evidence>
<dbReference type="EMBL" id="MFBA01000057">
    <property type="protein sequence ID" value="OGD84544.1"/>
    <property type="molecule type" value="Genomic_DNA"/>
</dbReference>
<dbReference type="GO" id="GO:0005886">
    <property type="term" value="C:plasma membrane"/>
    <property type="evidence" value="ECO:0007669"/>
    <property type="project" value="UniProtKB-SubCell"/>
</dbReference>
<dbReference type="GO" id="GO:0009252">
    <property type="term" value="P:peptidoglycan biosynthetic process"/>
    <property type="evidence" value="ECO:0007669"/>
    <property type="project" value="UniProtKB-KW"/>
</dbReference>
<dbReference type="AlphaFoldDB" id="A0A1F5FYB2"/>
<keyword evidence="7 10" id="KW-1133">Transmembrane helix</keyword>
<evidence type="ECO:0000256" key="2">
    <source>
        <dbReference type="ARBA" id="ARBA00004236"/>
    </source>
</evidence>